<dbReference type="EMBL" id="JAUOEM010000011">
    <property type="protein sequence ID" value="MDO5989747.1"/>
    <property type="molecule type" value="Genomic_DNA"/>
</dbReference>
<dbReference type="PANTHER" id="PTHR36453:SF1">
    <property type="entry name" value="RIGHT HANDED BETA HELIX DOMAIN-CONTAINING PROTEIN"/>
    <property type="match status" value="1"/>
</dbReference>
<keyword evidence="1" id="KW-0732">Signal</keyword>
<dbReference type="InterPro" id="IPR011050">
    <property type="entry name" value="Pectin_lyase_fold/virulence"/>
</dbReference>
<dbReference type="RefSeq" id="WP_303284427.1">
    <property type="nucleotide sequence ID" value="NZ_BAABCZ010000006.1"/>
</dbReference>
<dbReference type="InterPro" id="IPR012334">
    <property type="entry name" value="Pectin_lyas_fold"/>
</dbReference>
<dbReference type="Pfam" id="PF13229">
    <property type="entry name" value="Beta_helix"/>
    <property type="match status" value="2"/>
</dbReference>
<evidence type="ECO:0000256" key="1">
    <source>
        <dbReference type="SAM" id="SignalP"/>
    </source>
</evidence>
<feature type="signal peptide" evidence="1">
    <location>
        <begin position="1"/>
        <end position="25"/>
    </location>
</feature>
<protein>
    <submittedName>
        <fullName evidence="3">Right-handed parallel beta-helix repeat-containing protein</fullName>
    </submittedName>
</protein>
<comment type="caution">
    <text evidence="3">The sequence shown here is derived from an EMBL/GenBank/DDBJ whole genome shotgun (WGS) entry which is preliminary data.</text>
</comment>
<evidence type="ECO:0000313" key="4">
    <source>
        <dbReference type="Proteomes" id="UP001176891"/>
    </source>
</evidence>
<dbReference type="SUPFAM" id="SSF51126">
    <property type="entry name" value="Pectin lyase-like"/>
    <property type="match status" value="1"/>
</dbReference>
<keyword evidence="4" id="KW-1185">Reference proteome</keyword>
<sequence length="758" mass="85886">MIANRIKMKLKSIIVVLMLSIQVFGQVNQTLHSELGKSFYVSLNGNDTNPGTKDKPVASFEVARDLIRHYKTTNPYPDKGFTVWVSGGEYEFSESFALNENDSGQPGRPVIWRAVEGEKVTLSGGIQIPQNQFKKVTNKNIKARFRKEVASKIYQVNLKELGITDYGRHQQYGHALSVCPAPLELFYNEEAMTLARYPNTGYIQIGNVIDGGSTPRSGDYSERGAVFEYSDERHEVWAGQKDIWFQGTFKNGYADDKILVESINAENKRVKLAYPHMYGVGNKKPYNHYVALNILDEIDMPGEWYVDREAGILYFYPPSNLKNSKVVVSMLEDPVVSIEGSSHIVFRGFTVEVGRGMGIYLERGQNNLIAGCTVRNIGTSGIFMGQGAKQTVPYITHEHYEGVPVSRRIGNLQGHIYSNTTWDRKAGKNHKILSCDVYNTGSGGIYLSGGNKRDLIPGNNVVENCKVHDYNRRNKFLWSGINIDGVGNRIAHCEIYNSNFQAIYAHGNEHIFEYNHIHHVTLHADDVSAWYIGRDPSDRGHILRYNYFHHCGNADMGNNGIYCDDSSSGITVIGNVFYKMNTVGGILYTNTGWDLTMKNNIIIEPHSYSVVLSQHYYTWYKGRAPIAFGKGKVFEKRLFKDINIQEPPYSDRYPQLSNFMNEIIPGEKWEGMNARRNVFSTNIIFGGSKNPIKISKGESGIFENINNYQTTKDPGFVNMAEENFMLKEDAEVYKKLKGFKPVPFDKMGLYRDEFRKDN</sequence>
<dbReference type="PANTHER" id="PTHR36453">
    <property type="entry name" value="SECRETED PROTEIN-RELATED"/>
    <property type="match status" value="1"/>
</dbReference>
<accession>A0ABT8X733</accession>
<evidence type="ECO:0000313" key="3">
    <source>
        <dbReference type="EMBL" id="MDO5989747.1"/>
    </source>
</evidence>
<dbReference type="SMART" id="SM00710">
    <property type="entry name" value="PbH1"/>
    <property type="match status" value="9"/>
</dbReference>
<dbReference type="Gene3D" id="2.160.20.10">
    <property type="entry name" value="Single-stranded right-handed beta-helix, Pectin lyase-like"/>
    <property type="match status" value="3"/>
</dbReference>
<dbReference type="InterPro" id="IPR006626">
    <property type="entry name" value="PbH1"/>
</dbReference>
<dbReference type="Proteomes" id="UP001176891">
    <property type="component" value="Unassembled WGS sequence"/>
</dbReference>
<reference evidence="3" key="1">
    <citation type="submission" date="2023-07" db="EMBL/GenBank/DDBJ databases">
        <title>Two novel species in the genus Flavivirga.</title>
        <authorList>
            <person name="Kwon K."/>
        </authorList>
    </citation>
    <scope>NUCLEOTIDE SEQUENCE</scope>
    <source>
        <strain evidence="3">KACC 14157</strain>
    </source>
</reference>
<gene>
    <name evidence="3" type="ORF">Q4Q39_20280</name>
</gene>
<feature type="domain" description="Right handed beta helix" evidence="2">
    <location>
        <begin position="479"/>
        <end position="613"/>
    </location>
</feature>
<organism evidence="3 4">
    <name type="scientific">Flavivirga amylovorans</name>
    <dbReference type="NCBI Taxonomy" id="870486"/>
    <lineage>
        <taxon>Bacteria</taxon>
        <taxon>Pseudomonadati</taxon>
        <taxon>Bacteroidota</taxon>
        <taxon>Flavobacteriia</taxon>
        <taxon>Flavobacteriales</taxon>
        <taxon>Flavobacteriaceae</taxon>
        <taxon>Flavivirga</taxon>
    </lineage>
</organism>
<feature type="chain" id="PRO_5047453449" evidence="1">
    <location>
        <begin position="26"/>
        <end position="758"/>
    </location>
</feature>
<proteinExistence type="predicted"/>
<feature type="domain" description="Right handed beta helix" evidence="2">
    <location>
        <begin position="336"/>
        <end position="469"/>
    </location>
</feature>
<dbReference type="InterPro" id="IPR039448">
    <property type="entry name" value="Beta_helix"/>
</dbReference>
<evidence type="ECO:0000259" key="2">
    <source>
        <dbReference type="Pfam" id="PF13229"/>
    </source>
</evidence>
<name>A0ABT8X733_9FLAO</name>